<dbReference type="Proteomes" id="UP000194012">
    <property type="component" value="Unassembled WGS sequence"/>
</dbReference>
<dbReference type="RefSeq" id="WP_085828676.1">
    <property type="nucleotide sequence ID" value="NZ_FWFJ01000070.1"/>
</dbReference>
<organism evidence="2 3">
    <name type="scientific">Roseovarius gaetbuli</name>
    <dbReference type="NCBI Taxonomy" id="1356575"/>
    <lineage>
        <taxon>Bacteria</taxon>
        <taxon>Pseudomonadati</taxon>
        <taxon>Pseudomonadota</taxon>
        <taxon>Alphaproteobacteria</taxon>
        <taxon>Rhodobacterales</taxon>
        <taxon>Roseobacteraceae</taxon>
        <taxon>Roseovarius</taxon>
    </lineage>
</organism>
<evidence type="ECO:0000256" key="1">
    <source>
        <dbReference type="SAM" id="Phobius"/>
    </source>
</evidence>
<evidence type="ECO:0000313" key="3">
    <source>
        <dbReference type="Proteomes" id="UP000194012"/>
    </source>
</evidence>
<keyword evidence="1" id="KW-0812">Transmembrane</keyword>
<evidence type="ECO:0000313" key="2">
    <source>
        <dbReference type="EMBL" id="SLN75445.1"/>
    </source>
</evidence>
<dbReference type="EMBL" id="FWFJ01000070">
    <property type="protein sequence ID" value="SLN75445.1"/>
    <property type="molecule type" value="Genomic_DNA"/>
</dbReference>
<sequence>MMEFNLSFTDALDVMLPLAIAFGTLCAFFGLYGAFYSNDMAATRMCHTARARGGKSQRRRLMKTPDACRLVFSRRLCPTIR</sequence>
<keyword evidence="3" id="KW-1185">Reference proteome</keyword>
<name>A0A1X7AC77_9RHOB</name>
<reference evidence="3" key="1">
    <citation type="submission" date="2017-03" db="EMBL/GenBank/DDBJ databases">
        <authorList>
            <person name="Rodrigo-Torres L."/>
            <person name="Arahal R.D."/>
            <person name="Lucena T."/>
        </authorList>
    </citation>
    <scope>NUCLEOTIDE SEQUENCE [LARGE SCALE GENOMIC DNA]</scope>
    <source>
        <strain evidence="3">CECT 8370</strain>
    </source>
</reference>
<gene>
    <name evidence="2" type="ORF">ROG8370_03782</name>
</gene>
<accession>A0A1X7AC77</accession>
<protein>
    <submittedName>
        <fullName evidence="2">Uncharacterized protein</fullName>
    </submittedName>
</protein>
<keyword evidence="1" id="KW-0472">Membrane</keyword>
<feature type="transmembrane region" description="Helical" evidence="1">
    <location>
        <begin position="14"/>
        <end position="35"/>
    </location>
</feature>
<keyword evidence="1" id="KW-1133">Transmembrane helix</keyword>
<dbReference type="AlphaFoldDB" id="A0A1X7AC77"/>
<proteinExistence type="predicted"/>